<dbReference type="WBParaSite" id="PS1159_v2.g13019.t1">
    <property type="protein sequence ID" value="PS1159_v2.g13019.t1"/>
    <property type="gene ID" value="PS1159_v2.g13019"/>
</dbReference>
<sequence length="449" mass="51225">MPGSSSSPHDFNFDDEFRRPRRAAAAASRSTFVESGTDDEDVGGSKRKKKITKTTPAKRARHQTDSSDSDEEKDADMRNLTEKERELQIFKHIEHQELLKTRKEIQQKLMGEVDEEKSKPKKRKEEPKPAPLPPPPATIKSDKESGEESSSEDDDVPKSKSPTPQSRTKAEESEKEEDSDESEVELDTEFHKPSEIAKKMDKKNAIAELVKSRKEKKHNEEKKREQVLDVDKIFGGSKTKEEKSDSDDSSSSDSSASDSEESDNDADNNFKPQGEEVNRYEQLNEIRLSRYKLAKLCHTPFFDKTVLGCFVRIGVGQVNGLQVYRAAQVVAVVESAMVYNVDSTRTNKALRLKHGPDERVWRLEFVSNSEITNNEYLKWRDGMKKAKLPLPTTDYIQKKRNDIVSALDYNFTDEDVKKMVQQRQKFVSGTKNHAAHKAELLKMKVGFYF</sequence>
<name>A0AC35F209_9BILA</name>
<accession>A0AC35F209</accession>
<reference evidence="2" key="1">
    <citation type="submission" date="2022-11" db="UniProtKB">
        <authorList>
            <consortium name="WormBaseParasite"/>
        </authorList>
    </citation>
    <scope>IDENTIFICATION</scope>
</reference>
<evidence type="ECO:0000313" key="2">
    <source>
        <dbReference type="WBParaSite" id="PS1159_v2.g13019.t1"/>
    </source>
</evidence>
<dbReference type="Proteomes" id="UP000887580">
    <property type="component" value="Unplaced"/>
</dbReference>
<proteinExistence type="predicted"/>
<protein>
    <submittedName>
        <fullName evidence="2">Plus3 domain-containing protein</fullName>
    </submittedName>
</protein>
<evidence type="ECO:0000313" key="1">
    <source>
        <dbReference type="Proteomes" id="UP000887580"/>
    </source>
</evidence>
<organism evidence="1 2">
    <name type="scientific">Panagrolaimus sp. PS1159</name>
    <dbReference type="NCBI Taxonomy" id="55785"/>
    <lineage>
        <taxon>Eukaryota</taxon>
        <taxon>Metazoa</taxon>
        <taxon>Ecdysozoa</taxon>
        <taxon>Nematoda</taxon>
        <taxon>Chromadorea</taxon>
        <taxon>Rhabditida</taxon>
        <taxon>Tylenchina</taxon>
        <taxon>Panagrolaimomorpha</taxon>
        <taxon>Panagrolaimoidea</taxon>
        <taxon>Panagrolaimidae</taxon>
        <taxon>Panagrolaimus</taxon>
    </lineage>
</organism>